<reference evidence="1" key="1">
    <citation type="submission" date="2020-11" db="EMBL/GenBank/DDBJ databases">
        <authorList>
            <consortium name="DOE Joint Genome Institute"/>
            <person name="Ahrendt S."/>
            <person name="Riley R."/>
            <person name="Andreopoulos W."/>
            <person name="Labutti K."/>
            <person name="Pangilinan J."/>
            <person name="Ruiz-Duenas F.J."/>
            <person name="Barrasa J.M."/>
            <person name="Sanchez-Garcia M."/>
            <person name="Camarero S."/>
            <person name="Miyauchi S."/>
            <person name="Serrano A."/>
            <person name="Linde D."/>
            <person name="Babiker R."/>
            <person name="Drula E."/>
            <person name="Ayuso-Fernandez I."/>
            <person name="Pacheco R."/>
            <person name="Padilla G."/>
            <person name="Ferreira P."/>
            <person name="Barriuso J."/>
            <person name="Kellner H."/>
            <person name="Castanera R."/>
            <person name="Alfaro M."/>
            <person name="Ramirez L."/>
            <person name="Pisabarro A.G."/>
            <person name="Kuo A."/>
            <person name="Tritt A."/>
            <person name="Lipzen A."/>
            <person name="He G."/>
            <person name="Yan M."/>
            <person name="Ng V."/>
            <person name="Cullen D."/>
            <person name="Martin F."/>
            <person name="Rosso M.-N."/>
            <person name="Henrissat B."/>
            <person name="Hibbett D."/>
            <person name="Martinez A.T."/>
            <person name="Grigoriev I.V."/>
        </authorList>
    </citation>
    <scope>NUCLEOTIDE SEQUENCE</scope>
    <source>
        <strain evidence="1">CIRM-BRFM 674</strain>
    </source>
</reference>
<evidence type="ECO:0000313" key="1">
    <source>
        <dbReference type="EMBL" id="KAF9478512.1"/>
    </source>
</evidence>
<gene>
    <name evidence="1" type="ORF">BDN70DRAFT_39426</name>
</gene>
<organism evidence="1 2">
    <name type="scientific">Pholiota conissans</name>
    <dbReference type="NCBI Taxonomy" id="109636"/>
    <lineage>
        <taxon>Eukaryota</taxon>
        <taxon>Fungi</taxon>
        <taxon>Dikarya</taxon>
        <taxon>Basidiomycota</taxon>
        <taxon>Agaricomycotina</taxon>
        <taxon>Agaricomycetes</taxon>
        <taxon>Agaricomycetidae</taxon>
        <taxon>Agaricales</taxon>
        <taxon>Agaricineae</taxon>
        <taxon>Strophariaceae</taxon>
        <taxon>Pholiota</taxon>
    </lineage>
</organism>
<dbReference type="InterPro" id="IPR027417">
    <property type="entry name" value="P-loop_NTPase"/>
</dbReference>
<keyword evidence="2" id="KW-1185">Reference proteome</keyword>
<dbReference type="InterPro" id="IPR030547">
    <property type="entry name" value="XRCC2"/>
</dbReference>
<evidence type="ECO:0000313" key="2">
    <source>
        <dbReference type="Proteomes" id="UP000807469"/>
    </source>
</evidence>
<dbReference type="AlphaFoldDB" id="A0A9P5YZA3"/>
<dbReference type="GO" id="GO:0000400">
    <property type="term" value="F:four-way junction DNA binding"/>
    <property type="evidence" value="ECO:0007669"/>
    <property type="project" value="TreeGrafter"/>
</dbReference>
<dbReference type="EMBL" id="MU155232">
    <property type="protein sequence ID" value="KAF9478512.1"/>
    <property type="molecule type" value="Genomic_DNA"/>
</dbReference>
<comment type="caution">
    <text evidence="1">The sequence shown here is derived from an EMBL/GenBank/DDBJ whole genome shotgun (WGS) entry which is preliminary data.</text>
</comment>
<dbReference type="PANTHER" id="PTHR46644">
    <property type="entry name" value="DNA REPAIR PROTEIN XRCC2"/>
    <property type="match status" value="1"/>
</dbReference>
<dbReference type="PANTHER" id="PTHR46644:SF2">
    <property type="entry name" value="DNA REPAIR PROTEIN XRCC2"/>
    <property type="match status" value="1"/>
</dbReference>
<dbReference type="Proteomes" id="UP000807469">
    <property type="component" value="Unassembled WGS sequence"/>
</dbReference>
<name>A0A9P5YZA3_9AGAR</name>
<dbReference type="GO" id="GO:0005657">
    <property type="term" value="C:replication fork"/>
    <property type="evidence" value="ECO:0007669"/>
    <property type="project" value="InterPro"/>
</dbReference>
<protein>
    <submittedName>
        <fullName evidence="1">Uncharacterized protein</fullName>
    </submittedName>
</protein>
<sequence>MLTSNFKQGQLSGDILSESLQEFLSSLRQQTFFQPTQSIPHLEFCTINEDILARDSLSGFPRMHVIDGHSEKINLLYILLATCIMPSEYLSTFIGGWGKAAFILDMDGHFRVSRFREILFTRLQEKLPSLAVPSITDHYLHRLHVFRPRSSEHLAITLKYLLFHQSRLFPDVELGIIAVHAIDAFYWFDRFKAELIRSVSVKRSRPYITKLHNPLSSTLVMTRGMRSKLNPIANTIESKVSNELGINLKSTMPDAGLAFPSTTEFSRNQKIIFTILKSEQRQ</sequence>
<accession>A0A9P5YZA3</accession>
<dbReference type="GO" id="GO:0005815">
    <property type="term" value="C:microtubule organizing center"/>
    <property type="evidence" value="ECO:0007669"/>
    <property type="project" value="TreeGrafter"/>
</dbReference>
<dbReference type="OrthoDB" id="420422at2759"/>
<dbReference type="GO" id="GO:0000724">
    <property type="term" value="P:double-strand break repair via homologous recombination"/>
    <property type="evidence" value="ECO:0007669"/>
    <property type="project" value="InterPro"/>
</dbReference>
<proteinExistence type="predicted"/>
<dbReference type="GO" id="GO:0042148">
    <property type="term" value="P:DNA strand invasion"/>
    <property type="evidence" value="ECO:0007669"/>
    <property type="project" value="TreeGrafter"/>
</dbReference>
<dbReference type="GO" id="GO:0033063">
    <property type="term" value="C:Rad51B-Rad51C-Rad51D-XRCC2 complex"/>
    <property type="evidence" value="ECO:0007669"/>
    <property type="project" value="InterPro"/>
</dbReference>
<dbReference type="Gene3D" id="3.40.50.300">
    <property type="entry name" value="P-loop containing nucleotide triphosphate hydrolases"/>
    <property type="match status" value="1"/>
</dbReference>